<feature type="compositionally biased region" description="Low complexity" evidence="10">
    <location>
        <begin position="554"/>
        <end position="566"/>
    </location>
</feature>
<dbReference type="GO" id="GO:0000978">
    <property type="term" value="F:RNA polymerase II cis-regulatory region sequence-specific DNA binding"/>
    <property type="evidence" value="ECO:0007669"/>
    <property type="project" value="TreeGrafter"/>
</dbReference>
<dbReference type="VEuPathDB" id="FungiDB:SMAC_04199"/>
<sequence>MANHHPSPPMQMQMHHGPPGPPGPPPPPTWNQQRQAFMNLTENVWIGIGSVSELMGNHNEALEAYERALAANPNSVAAMNSASLVLRTREDFPKASDYLQRILKIEPTNGEAWGSLGHCYLMMEDLQQAYAAYQAALVNLPNPKEPRLWYGIGILYDRYGSLDHAEEAFSQVMAMDPNFDKAHEIYFRLGIIYKQQHKYQQSLDCFRYIVNSPPTPLTEEDIWFQIGHVHEQQKDYDGAKQAYERVLQRDPKHAKVLQQLGWLHHQQSNSVASQEKAIEYLNQSVAADQTDAQSWYLLGRCYMQLQKYPKAYEAYQQAVYRDGRNPTFWCSIGVLYYQINQYRDALDAYSRAIRLNPFISEVWYDLGTLYESCNNQISDALDAYQRAAELDPNNPHIKTRLQLLRNGQANGGAPPGAVPMPTDIHPQTYNASGAVGPPGPQWAGSGSGQPPHQPPQPMHNGGPSGPGQGPNSWSGRISDINPPPQPPNPYASGQDREPFRGPAPPLPRQPSPRQEQQMRPYQEANRAPEPLRRGATPPQAHYAPPPPPPPPQQPHQQHPQQQHQQGPQPPREGGSGTRVRNPNYPGNPQAVLPSNSGPGPNGPPPPNAMMHFNNSPRTDGPGRPPHMHENRMPSPKSAYPQHQPPYPPHGEQGGPGGPEQGPPHPPQPGMAGEPPHQREHDPRPSSVGPKRMREWEDEREVKKPATEESRARMDDHRHRRPSMSPPRMEPPYARRNSSEARRFDERRMEDSRRVDEQRRVEEQRRMEEMRRAEEQRHQNEGYHPSEAAHHPQSHSASAHLPPMQQGPAPMQNLIHEQGHGPQQQGPGPQQQGPGPAHQPAPEDRRMDHPPAQHPPVVNEPERAARKMDVDEDYDDSGEEDKKGGILPGPSSGSGPAANERDSKNGPSTSGSFNGIMGQKSESN</sequence>
<accession>A0A8S8ZGA8</accession>
<dbReference type="InterPro" id="IPR011990">
    <property type="entry name" value="TPR-like_helical_dom_sf"/>
</dbReference>
<dbReference type="GO" id="GO:0031490">
    <property type="term" value="F:chromatin DNA binding"/>
    <property type="evidence" value="ECO:0007669"/>
    <property type="project" value="TreeGrafter"/>
</dbReference>
<dbReference type="GO" id="GO:0017053">
    <property type="term" value="C:transcription repressor complex"/>
    <property type="evidence" value="ECO:0007669"/>
    <property type="project" value="TreeGrafter"/>
</dbReference>
<feature type="compositionally biased region" description="Low complexity" evidence="10">
    <location>
        <begin position="819"/>
        <end position="839"/>
    </location>
</feature>
<dbReference type="AlphaFoldDB" id="A0A8S8ZGA8"/>
<feature type="repeat" description="TPR" evidence="9">
    <location>
        <begin position="220"/>
        <end position="253"/>
    </location>
</feature>
<protein>
    <submittedName>
        <fullName evidence="11">Uncharacterized protein</fullName>
    </submittedName>
</protein>
<keyword evidence="6" id="KW-0804">Transcription</keyword>
<dbReference type="PANTHER" id="PTHR14017">
    <property type="entry name" value="LYSINE-SPECIFIC DEMETHYLASE"/>
    <property type="match status" value="1"/>
</dbReference>
<feature type="compositionally biased region" description="Basic and acidic residues" evidence="10">
    <location>
        <begin position="859"/>
        <end position="868"/>
    </location>
</feature>
<feature type="compositionally biased region" description="Basic and acidic residues" evidence="10">
    <location>
        <begin position="736"/>
        <end position="780"/>
    </location>
</feature>
<feature type="compositionally biased region" description="Pro residues" evidence="10">
    <location>
        <begin position="501"/>
        <end position="510"/>
    </location>
</feature>
<comment type="caution">
    <text evidence="11">The sequence shown here is derived from an EMBL/GenBank/DDBJ whole genome shotgun (WGS) entry which is preliminary data.</text>
</comment>
<dbReference type="SMART" id="SM00028">
    <property type="entry name" value="TPR"/>
    <property type="match status" value="10"/>
</dbReference>
<comment type="similarity">
    <text evidence="8">Belongs to the CYC8/SSN6 family.</text>
</comment>
<organism evidence="11 12">
    <name type="scientific">Sordaria macrospora</name>
    <dbReference type="NCBI Taxonomy" id="5147"/>
    <lineage>
        <taxon>Eukaryota</taxon>
        <taxon>Fungi</taxon>
        <taxon>Dikarya</taxon>
        <taxon>Ascomycota</taxon>
        <taxon>Pezizomycotina</taxon>
        <taxon>Sordariomycetes</taxon>
        <taxon>Sordariomycetidae</taxon>
        <taxon>Sordariales</taxon>
        <taxon>Sordariaceae</taxon>
        <taxon>Sordaria</taxon>
    </lineage>
</organism>
<dbReference type="Proteomes" id="UP000433876">
    <property type="component" value="Unassembled WGS sequence"/>
</dbReference>
<evidence type="ECO:0000256" key="7">
    <source>
        <dbReference type="ARBA" id="ARBA00023242"/>
    </source>
</evidence>
<keyword evidence="7" id="KW-0539">Nucleus</keyword>
<feature type="compositionally biased region" description="Pro residues" evidence="10">
    <location>
        <begin position="18"/>
        <end position="29"/>
    </location>
</feature>
<dbReference type="InterPro" id="IPR019734">
    <property type="entry name" value="TPR_rpt"/>
</dbReference>
<feature type="repeat" description="TPR" evidence="9">
    <location>
        <begin position="110"/>
        <end position="143"/>
    </location>
</feature>
<dbReference type="GO" id="GO:0005634">
    <property type="term" value="C:nucleus"/>
    <property type="evidence" value="ECO:0007669"/>
    <property type="project" value="UniProtKB-SubCell"/>
</dbReference>
<feature type="compositionally biased region" description="Low complexity" evidence="10">
    <location>
        <begin position="511"/>
        <end position="520"/>
    </location>
</feature>
<feature type="repeat" description="TPR" evidence="9">
    <location>
        <begin position="183"/>
        <end position="216"/>
    </location>
</feature>
<evidence type="ECO:0000313" key="12">
    <source>
        <dbReference type="Proteomes" id="UP000433876"/>
    </source>
</evidence>
<gene>
    <name evidence="11" type="ORF">SMACR_04199</name>
</gene>
<dbReference type="PANTHER" id="PTHR14017:SF1">
    <property type="entry name" value="LD02225P"/>
    <property type="match status" value="1"/>
</dbReference>
<dbReference type="EMBL" id="NMPR01000129">
    <property type="protein sequence ID" value="KAA8629624.1"/>
    <property type="molecule type" value="Genomic_DNA"/>
</dbReference>
<dbReference type="FunFam" id="1.25.40.10:FF:000403">
    <property type="entry name" value="General transcriptional repressor, putative"/>
    <property type="match status" value="1"/>
</dbReference>
<feature type="repeat" description="TPR" evidence="9">
    <location>
        <begin position="42"/>
        <end position="75"/>
    </location>
</feature>
<evidence type="ECO:0000256" key="8">
    <source>
        <dbReference type="ARBA" id="ARBA00061082"/>
    </source>
</evidence>
<evidence type="ECO:0000313" key="11">
    <source>
        <dbReference type="EMBL" id="KAA8629624.1"/>
    </source>
</evidence>
<dbReference type="PROSITE" id="PS50293">
    <property type="entry name" value="TPR_REGION"/>
    <property type="match status" value="3"/>
</dbReference>
<dbReference type="InterPro" id="IPR051630">
    <property type="entry name" value="Corepressor-Demethylase"/>
</dbReference>
<keyword evidence="4 9" id="KW-0802">TPR repeat</keyword>
<proteinExistence type="inferred from homology"/>
<evidence type="ECO:0000256" key="1">
    <source>
        <dbReference type="ARBA" id="ARBA00004123"/>
    </source>
</evidence>
<evidence type="ECO:0000256" key="5">
    <source>
        <dbReference type="ARBA" id="ARBA00023015"/>
    </source>
</evidence>
<dbReference type="GO" id="GO:0000122">
    <property type="term" value="P:negative regulation of transcription by RNA polymerase II"/>
    <property type="evidence" value="ECO:0007669"/>
    <property type="project" value="TreeGrafter"/>
</dbReference>
<dbReference type="Pfam" id="PF13181">
    <property type="entry name" value="TPR_8"/>
    <property type="match status" value="1"/>
</dbReference>
<feature type="compositionally biased region" description="Acidic residues" evidence="10">
    <location>
        <begin position="869"/>
        <end position="878"/>
    </location>
</feature>
<feature type="compositionally biased region" description="Basic and acidic residues" evidence="10">
    <location>
        <begin position="840"/>
        <end position="850"/>
    </location>
</feature>
<evidence type="ECO:0000256" key="3">
    <source>
        <dbReference type="ARBA" id="ARBA00022737"/>
    </source>
</evidence>
<feature type="compositionally biased region" description="Pro residues" evidence="10">
    <location>
        <begin position="543"/>
        <end position="553"/>
    </location>
</feature>
<evidence type="ECO:0000256" key="4">
    <source>
        <dbReference type="ARBA" id="ARBA00022803"/>
    </source>
</evidence>
<evidence type="ECO:0000256" key="9">
    <source>
        <dbReference type="PROSITE-ProRule" id="PRU00339"/>
    </source>
</evidence>
<dbReference type="SUPFAM" id="SSF48452">
    <property type="entry name" value="TPR-like"/>
    <property type="match status" value="1"/>
</dbReference>
<reference evidence="11 12" key="1">
    <citation type="submission" date="2017-07" db="EMBL/GenBank/DDBJ databases">
        <title>Genome sequence of the Sordaria macrospora wild type strain R19027.</title>
        <authorList>
            <person name="Nowrousian M."/>
            <person name="Teichert I."/>
            <person name="Kueck U."/>
        </authorList>
    </citation>
    <scope>NUCLEOTIDE SEQUENCE [LARGE SCALE GENOMIC DNA]</scope>
    <source>
        <strain evidence="11 12">R19027</strain>
        <tissue evidence="11">Mycelium</tissue>
    </source>
</reference>
<dbReference type="PROSITE" id="PS50005">
    <property type="entry name" value="TPR"/>
    <property type="match status" value="8"/>
</dbReference>
<feature type="compositionally biased region" description="Low complexity" evidence="10">
    <location>
        <begin position="793"/>
        <end position="802"/>
    </location>
</feature>
<evidence type="ECO:0000256" key="2">
    <source>
        <dbReference type="ARBA" id="ARBA00022491"/>
    </source>
</evidence>
<keyword evidence="2" id="KW-0678">Repressor</keyword>
<comment type="subcellular location">
    <subcellularLocation>
        <location evidence="1">Nucleus</location>
    </subcellularLocation>
</comment>
<feature type="compositionally biased region" description="Basic and acidic residues" evidence="10">
    <location>
        <begin position="691"/>
        <end position="716"/>
    </location>
</feature>
<feature type="repeat" description="TPR" evidence="9">
    <location>
        <begin position="146"/>
        <end position="179"/>
    </location>
</feature>
<feature type="region of interest" description="Disordered" evidence="10">
    <location>
        <begin position="1"/>
        <end position="32"/>
    </location>
</feature>
<evidence type="ECO:0000256" key="6">
    <source>
        <dbReference type="ARBA" id="ARBA00023163"/>
    </source>
</evidence>
<dbReference type="Pfam" id="PF00515">
    <property type="entry name" value="TPR_1"/>
    <property type="match status" value="2"/>
</dbReference>
<keyword evidence="3" id="KW-0677">Repeat</keyword>
<feature type="region of interest" description="Disordered" evidence="10">
    <location>
        <begin position="406"/>
        <end position="923"/>
    </location>
</feature>
<feature type="repeat" description="TPR" evidence="9">
    <location>
        <begin position="76"/>
        <end position="109"/>
    </location>
</feature>
<name>A0A8S8ZGA8_SORMA</name>
<feature type="repeat" description="TPR" evidence="9">
    <location>
        <begin position="292"/>
        <end position="325"/>
    </location>
</feature>
<dbReference type="Gene3D" id="1.25.40.10">
    <property type="entry name" value="Tetratricopeptide repeat domain"/>
    <property type="match status" value="3"/>
</dbReference>
<feature type="repeat" description="TPR" evidence="9">
    <location>
        <begin position="326"/>
        <end position="359"/>
    </location>
</feature>
<keyword evidence="5" id="KW-0805">Transcription regulation</keyword>
<dbReference type="FunFam" id="1.25.40.10:FF:000078">
    <property type="entry name" value="Transcriptional corepressor Cyc8"/>
    <property type="match status" value="1"/>
</dbReference>
<dbReference type="Pfam" id="PF13432">
    <property type="entry name" value="TPR_16"/>
    <property type="match status" value="2"/>
</dbReference>
<evidence type="ECO:0000256" key="10">
    <source>
        <dbReference type="SAM" id="MobiDB-lite"/>
    </source>
</evidence>